<evidence type="ECO:0000313" key="1">
    <source>
        <dbReference type="EMBL" id="KAI0041279.1"/>
    </source>
</evidence>
<reference evidence="1" key="1">
    <citation type="submission" date="2021-02" db="EMBL/GenBank/DDBJ databases">
        <authorList>
            <consortium name="DOE Joint Genome Institute"/>
            <person name="Ahrendt S."/>
            <person name="Looney B.P."/>
            <person name="Miyauchi S."/>
            <person name="Morin E."/>
            <person name="Drula E."/>
            <person name="Courty P.E."/>
            <person name="Chicoki N."/>
            <person name="Fauchery L."/>
            <person name="Kohler A."/>
            <person name="Kuo A."/>
            <person name="Labutti K."/>
            <person name="Pangilinan J."/>
            <person name="Lipzen A."/>
            <person name="Riley R."/>
            <person name="Andreopoulos W."/>
            <person name="He G."/>
            <person name="Johnson J."/>
            <person name="Barry K.W."/>
            <person name="Grigoriev I.V."/>
            <person name="Nagy L."/>
            <person name="Hibbett D."/>
            <person name="Henrissat B."/>
            <person name="Matheny P.B."/>
            <person name="Labbe J."/>
            <person name="Martin F."/>
        </authorList>
    </citation>
    <scope>NUCLEOTIDE SEQUENCE</scope>
    <source>
        <strain evidence="1">FP105234-sp</strain>
    </source>
</reference>
<name>A0ACB8RB58_9AGAM</name>
<protein>
    <submittedName>
        <fullName evidence="1">Uncharacterized protein</fullName>
    </submittedName>
</protein>
<keyword evidence="2" id="KW-1185">Reference proteome</keyword>
<evidence type="ECO:0000313" key="2">
    <source>
        <dbReference type="Proteomes" id="UP000814033"/>
    </source>
</evidence>
<reference evidence="1" key="2">
    <citation type="journal article" date="2022" name="New Phytol.">
        <title>Evolutionary transition to the ectomycorrhizal habit in the genomes of a hyperdiverse lineage of mushroom-forming fungi.</title>
        <authorList>
            <person name="Looney B."/>
            <person name="Miyauchi S."/>
            <person name="Morin E."/>
            <person name="Drula E."/>
            <person name="Courty P.E."/>
            <person name="Kohler A."/>
            <person name="Kuo A."/>
            <person name="LaButti K."/>
            <person name="Pangilinan J."/>
            <person name="Lipzen A."/>
            <person name="Riley R."/>
            <person name="Andreopoulos W."/>
            <person name="He G."/>
            <person name="Johnson J."/>
            <person name="Nolan M."/>
            <person name="Tritt A."/>
            <person name="Barry K.W."/>
            <person name="Grigoriev I.V."/>
            <person name="Nagy L.G."/>
            <person name="Hibbett D."/>
            <person name="Henrissat B."/>
            <person name="Matheny P.B."/>
            <person name="Labbe J."/>
            <person name="Martin F.M."/>
        </authorList>
    </citation>
    <scope>NUCLEOTIDE SEQUENCE</scope>
    <source>
        <strain evidence="1">FP105234-sp</strain>
    </source>
</reference>
<proteinExistence type="predicted"/>
<dbReference type="Proteomes" id="UP000814033">
    <property type="component" value="Unassembled WGS sequence"/>
</dbReference>
<comment type="caution">
    <text evidence="1">The sequence shown here is derived from an EMBL/GenBank/DDBJ whole genome shotgun (WGS) entry which is preliminary data.</text>
</comment>
<dbReference type="EMBL" id="MU276133">
    <property type="protein sequence ID" value="KAI0041279.1"/>
    <property type="molecule type" value="Genomic_DNA"/>
</dbReference>
<organism evidence="1 2">
    <name type="scientific">Auriscalpium vulgare</name>
    <dbReference type="NCBI Taxonomy" id="40419"/>
    <lineage>
        <taxon>Eukaryota</taxon>
        <taxon>Fungi</taxon>
        <taxon>Dikarya</taxon>
        <taxon>Basidiomycota</taxon>
        <taxon>Agaricomycotina</taxon>
        <taxon>Agaricomycetes</taxon>
        <taxon>Russulales</taxon>
        <taxon>Auriscalpiaceae</taxon>
        <taxon>Auriscalpium</taxon>
    </lineage>
</organism>
<accession>A0ACB8RB58</accession>
<gene>
    <name evidence="1" type="ORF">FA95DRAFT_1501730</name>
</gene>
<sequence length="314" mass="34913">MTLLTPCSDTYTVLDCEDRVIAVLLAPPKDGEDRQPNERWNAVTGRAGTLFENVRLSGEKRHAFPDKLTHHRRGDFTALSFGISYGGGQTKPGELRHSKTRMKLIDRIERSPDVQQIAGHGNEGLASFFPKPAVHMREALLDLLDSDPTLEMPFKNSAYPTATANLGPETACLLHNDCTNFPGLACAITALGPFNADTGGQMLLIDLRLRIRFPAGCTILLSSAGLRHGNLPVADGERRYSFTQYCTGGIMRWVRHGMRPAGDLTEEERVELDGPKGEGWARQLGRLSKYNELQKDRAFMIEKEKELSARKRRP</sequence>